<dbReference type="InterPro" id="IPR045865">
    <property type="entry name" value="ACT-like_dom_sf"/>
</dbReference>
<protein>
    <submittedName>
        <fullName evidence="2">ACT domain-containing protein</fullName>
    </submittedName>
</protein>
<gene>
    <name evidence="2" type="ORF">JK359_09945</name>
</gene>
<keyword evidence="3" id="KW-1185">Reference proteome</keyword>
<organism evidence="2 3">
    <name type="scientific">Streptomyces actinomycinicus</name>
    <dbReference type="NCBI Taxonomy" id="1695166"/>
    <lineage>
        <taxon>Bacteria</taxon>
        <taxon>Bacillati</taxon>
        <taxon>Actinomycetota</taxon>
        <taxon>Actinomycetes</taxon>
        <taxon>Kitasatosporales</taxon>
        <taxon>Streptomycetaceae</taxon>
        <taxon>Streptomyces</taxon>
    </lineage>
</organism>
<dbReference type="Pfam" id="PF13840">
    <property type="entry name" value="ACT_7"/>
    <property type="match status" value="1"/>
</dbReference>
<evidence type="ECO:0000313" key="2">
    <source>
        <dbReference type="EMBL" id="MBL1082300.1"/>
    </source>
</evidence>
<dbReference type="AlphaFoldDB" id="A0A937JLD1"/>
<evidence type="ECO:0000259" key="1">
    <source>
        <dbReference type="Pfam" id="PF13840"/>
    </source>
</evidence>
<accession>A0A937JLD1</accession>
<dbReference type="RefSeq" id="WP_201834099.1">
    <property type="nucleotide sequence ID" value="NZ_JAERRK010000004.1"/>
</dbReference>
<sequence>MITTNRRLSVLPSPFVIEHLADRSAPVDDSWFAAVRAPEGLTVIREAPPAVVDGQERWIGLYGDDPHELDLPGMLAAVVGPLGAAGVPVFVTSTFHSDLVLVPQQRFTDAAAVLRTAGHTLVETR</sequence>
<feature type="domain" description="CASTOR ACT" evidence="1">
    <location>
        <begin position="55"/>
        <end position="115"/>
    </location>
</feature>
<dbReference type="Gene3D" id="3.30.2130.10">
    <property type="entry name" value="VC0802-like"/>
    <property type="match status" value="1"/>
</dbReference>
<dbReference type="EMBL" id="JAERRK010000004">
    <property type="protein sequence ID" value="MBL1082300.1"/>
    <property type="molecule type" value="Genomic_DNA"/>
</dbReference>
<proteinExistence type="predicted"/>
<name>A0A937JLD1_9ACTN</name>
<reference evidence="2" key="1">
    <citation type="submission" date="2021-01" db="EMBL/GenBank/DDBJ databases">
        <title>WGS of actinomycetes isolated from Thailand.</title>
        <authorList>
            <person name="Thawai C."/>
        </authorList>
    </citation>
    <scope>NUCLEOTIDE SEQUENCE</scope>
    <source>
        <strain evidence="2">RCU-197</strain>
    </source>
</reference>
<dbReference type="Proteomes" id="UP000661858">
    <property type="component" value="Unassembled WGS sequence"/>
</dbReference>
<evidence type="ECO:0000313" key="3">
    <source>
        <dbReference type="Proteomes" id="UP000661858"/>
    </source>
</evidence>
<dbReference type="SUPFAM" id="SSF55021">
    <property type="entry name" value="ACT-like"/>
    <property type="match status" value="1"/>
</dbReference>
<dbReference type="InterPro" id="IPR027795">
    <property type="entry name" value="CASTOR_ACT_dom"/>
</dbReference>
<comment type="caution">
    <text evidence="2">The sequence shown here is derived from an EMBL/GenBank/DDBJ whole genome shotgun (WGS) entry which is preliminary data.</text>
</comment>